<feature type="transmembrane region" description="Helical" evidence="1">
    <location>
        <begin position="100"/>
        <end position="122"/>
    </location>
</feature>
<organism evidence="2 3">
    <name type="scientific">Bowdeniella nasicola</name>
    <dbReference type="NCBI Taxonomy" id="208480"/>
    <lineage>
        <taxon>Bacteria</taxon>
        <taxon>Bacillati</taxon>
        <taxon>Actinomycetota</taxon>
        <taxon>Actinomycetes</taxon>
        <taxon>Actinomycetales</taxon>
        <taxon>Actinomycetaceae</taxon>
        <taxon>Bowdeniella</taxon>
    </lineage>
</organism>
<evidence type="ECO:0000256" key="1">
    <source>
        <dbReference type="SAM" id="Phobius"/>
    </source>
</evidence>
<keyword evidence="1" id="KW-0812">Transmembrane</keyword>
<feature type="transmembrane region" description="Helical" evidence="1">
    <location>
        <begin position="7"/>
        <end position="29"/>
    </location>
</feature>
<gene>
    <name evidence="2" type="ORF">SAMN02910418_00073</name>
</gene>
<feature type="transmembrane region" description="Helical" evidence="1">
    <location>
        <begin position="62"/>
        <end position="80"/>
    </location>
</feature>
<keyword evidence="3" id="KW-1185">Reference proteome</keyword>
<dbReference type="RefSeq" id="WP_092560856.1">
    <property type="nucleotide sequence ID" value="NZ_FNQV01000001.1"/>
</dbReference>
<dbReference type="AlphaFoldDB" id="A0A1H3VHT8"/>
<evidence type="ECO:0000313" key="2">
    <source>
        <dbReference type="EMBL" id="SDZ74336.1"/>
    </source>
</evidence>
<protein>
    <recommendedName>
        <fullName evidence="4">GtrA-like protein domain-containing protein</fullName>
    </recommendedName>
</protein>
<proteinExistence type="predicted"/>
<feature type="transmembrane region" description="Helical" evidence="1">
    <location>
        <begin position="35"/>
        <end position="55"/>
    </location>
</feature>
<sequence>MNRSIAQLLRFAGVGTGATVLQGLIYSALSTMTSGALALSLVISTLAATATHARVTFDAQRASLKQHAFSLVLLVLTYLTQDRALQAGAALGLTSATQHAVLLVFISALIGIARFFTMRAWFTEGSS</sequence>
<name>A0A1H3VHT8_9ACTO</name>
<dbReference type="OrthoDB" id="2369748at2"/>
<reference evidence="3" key="1">
    <citation type="submission" date="2016-10" db="EMBL/GenBank/DDBJ databases">
        <authorList>
            <person name="Varghese N."/>
            <person name="Submissions S."/>
        </authorList>
    </citation>
    <scope>NUCLEOTIDE SEQUENCE [LARGE SCALE GENOMIC DNA]</scope>
    <source>
        <strain evidence="3">KPR-1</strain>
    </source>
</reference>
<evidence type="ECO:0008006" key="4">
    <source>
        <dbReference type="Google" id="ProtNLM"/>
    </source>
</evidence>
<accession>A0A1H3VHT8</accession>
<dbReference type="EMBL" id="FNQV01000001">
    <property type="protein sequence ID" value="SDZ74336.1"/>
    <property type="molecule type" value="Genomic_DNA"/>
</dbReference>
<dbReference type="Proteomes" id="UP000199288">
    <property type="component" value="Unassembled WGS sequence"/>
</dbReference>
<keyword evidence="1" id="KW-0472">Membrane</keyword>
<keyword evidence="1" id="KW-1133">Transmembrane helix</keyword>
<evidence type="ECO:0000313" key="3">
    <source>
        <dbReference type="Proteomes" id="UP000199288"/>
    </source>
</evidence>